<evidence type="ECO:0000256" key="7">
    <source>
        <dbReference type="SAM" id="MobiDB-lite"/>
    </source>
</evidence>
<feature type="transmembrane region" description="Helical" evidence="8">
    <location>
        <begin position="395"/>
        <end position="414"/>
    </location>
</feature>
<dbReference type="InterPro" id="IPR036259">
    <property type="entry name" value="MFS_trans_sf"/>
</dbReference>
<accession>A0A8H7EIG0</accession>
<feature type="region of interest" description="Disordered" evidence="7">
    <location>
        <begin position="72"/>
        <end position="105"/>
    </location>
</feature>
<dbReference type="InterPro" id="IPR011701">
    <property type="entry name" value="MFS"/>
</dbReference>
<dbReference type="RefSeq" id="XP_038787167.1">
    <property type="nucleotide sequence ID" value="XM_038930217.1"/>
</dbReference>
<dbReference type="AlphaFoldDB" id="A0A8H7EIG0"/>
<keyword evidence="3" id="KW-0813">Transport</keyword>
<dbReference type="GO" id="GO:0022857">
    <property type="term" value="F:transmembrane transporter activity"/>
    <property type="evidence" value="ECO:0007669"/>
    <property type="project" value="InterPro"/>
</dbReference>
<keyword evidence="6 8" id="KW-0472">Membrane</keyword>
<dbReference type="FunFam" id="1.20.1250.20:FF:000308">
    <property type="entry name" value="MFS efflux transporter"/>
    <property type="match status" value="1"/>
</dbReference>
<dbReference type="GO" id="GO:0012505">
    <property type="term" value="C:endomembrane system"/>
    <property type="evidence" value="ECO:0007669"/>
    <property type="project" value="UniProtKB-SubCell"/>
</dbReference>
<evidence type="ECO:0000256" key="8">
    <source>
        <dbReference type="SAM" id="Phobius"/>
    </source>
</evidence>
<evidence type="ECO:0000313" key="11">
    <source>
        <dbReference type="Proteomes" id="UP000596902"/>
    </source>
</evidence>
<dbReference type="SUPFAM" id="SSF103473">
    <property type="entry name" value="MFS general substrate transporter"/>
    <property type="match status" value="1"/>
</dbReference>
<dbReference type="PANTHER" id="PTHR23514">
    <property type="entry name" value="BYPASS OF STOP CODON PROTEIN 6"/>
    <property type="match status" value="1"/>
</dbReference>
<evidence type="ECO:0000256" key="4">
    <source>
        <dbReference type="ARBA" id="ARBA00022692"/>
    </source>
</evidence>
<dbReference type="Gene3D" id="1.20.1250.20">
    <property type="entry name" value="MFS general substrate transporter like domains"/>
    <property type="match status" value="2"/>
</dbReference>
<protein>
    <submittedName>
        <fullName evidence="10">Mfs general substrate transporter</fullName>
    </submittedName>
</protein>
<comment type="subcellular location">
    <subcellularLocation>
        <location evidence="1">Endomembrane system</location>
        <topology evidence="1">Multi-pass membrane protein</topology>
    </subcellularLocation>
</comment>
<dbReference type="EMBL" id="JAAABM010000006">
    <property type="protein sequence ID" value="KAF7676958.1"/>
    <property type="molecule type" value="Genomic_DNA"/>
</dbReference>
<feature type="transmembrane region" description="Helical" evidence="8">
    <location>
        <begin position="454"/>
        <end position="478"/>
    </location>
</feature>
<keyword evidence="5 8" id="KW-1133">Transmembrane helix</keyword>
<feature type="transmembrane region" description="Helical" evidence="8">
    <location>
        <begin position="185"/>
        <end position="203"/>
    </location>
</feature>
<organism evidence="10 11">
    <name type="scientific">Alternaria burnsii</name>
    <dbReference type="NCBI Taxonomy" id="1187904"/>
    <lineage>
        <taxon>Eukaryota</taxon>
        <taxon>Fungi</taxon>
        <taxon>Dikarya</taxon>
        <taxon>Ascomycota</taxon>
        <taxon>Pezizomycotina</taxon>
        <taxon>Dothideomycetes</taxon>
        <taxon>Pleosporomycetidae</taxon>
        <taxon>Pleosporales</taxon>
        <taxon>Pleosporineae</taxon>
        <taxon>Pleosporaceae</taxon>
        <taxon>Alternaria</taxon>
        <taxon>Alternaria sect. Alternaria</taxon>
    </lineage>
</organism>
<evidence type="ECO:0000259" key="9">
    <source>
        <dbReference type="PROSITE" id="PS50850"/>
    </source>
</evidence>
<feature type="transmembrane region" description="Helical" evidence="8">
    <location>
        <begin position="276"/>
        <end position="295"/>
    </location>
</feature>
<name>A0A8H7EIG0_9PLEO</name>
<feature type="non-terminal residue" evidence="10">
    <location>
        <position position="1"/>
    </location>
</feature>
<comment type="similarity">
    <text evidence="2">Belongs to the major facilitator superfamily.</text>
</comment>
<keyword evidence="11" id="KW-1185">Reference proteome</keyword>
<gene>
    <name evidence="10" type="ORF">GT037_005170</name>
</gene>
<reference evidence="10" key="1">
    <citation type="submission" date="2020-01" db="EMBL/GenBank/DDBJ databases">
        <authorList>
            <person name="Feng Z.H.Z."/>
        </authorList>
    </citation>
    <scope>NUCLEOTIDE SEQUENCE</scope>
    <source>
        <strain evidence="10">CBS107.38</strain>
    </source>
</reference>
<feature type="transmembrane region" description="Helical" evidence="8">
    <location>
        <begin position="329"/>
        <end position="352"/>
    </location>
</feature>
<evidence type="ECO:0000256" key="6">
    <source>
        <dbReference type="ARBA" id="ARBA00023136"/>
    </source>
</evidence>
<dbReference type="PANTHER" id="PTHR23514:SF3">
    <property type="entry name" value="BYPASS OF STOP CODON PROTEIN 6"/>
    <property type="match status" value="1"/>
</dbReference>
<sequence length="511" mass="55257">PLLPSSSIFRLPSSTTRTLKALSSNQVVNPSRRSKSPTMAFQNGTSSTCLEQPIELQDVSNYISKPQNAQIATSSNTGGLRLSDTKGAQESDPIENLPSPTTQSAAKLEQWNHPRSNFFKTSAAFWSFVVMGSNDAAYGALIPYLQEYYSLTFVVISLVFLSPLVGYTASALLNNTIHLKFGQRGVAVIAPTCHLIAYVVIAVHPPYPVLVVIFMLAGFGNGLADAAWNAWMGNMANPNEVLGFLHAFYGVGAVLSPLIATTMITKGSRLPWYTFYYVMIAMAVIELATSTAAFWRETGDKFRAANPRTSGTKDNRMKEALLRLPHARVTWLCALFLLGYVGIEVALGGWIVKFMLEVRDGEDFASGMVATGFWMGITVGRVVLGFVTPRIGEKLAITIYLPITMALELIFWLVPQFYVSAVAVSFQGFFLGPLFPAVVVAATKLLPRHLHVGAIGFAAAFGGSGAAVLPFAVGAIAQAHGVQVLQPIILALLGVILVLWLGLPRIHKKEE</sequence>
<keyword evidence="4 8" id="KW-0812">Transmembrane</keyword>
<dbReference type="InterPro" id="IPR051788">
    <property type="entry name" value="MFS_Transporter"/>
</dbReference>
<dbReference type="FunFam" id="1.20.1250.20:FF:000467">
    <property type="entry name" value="Putative MFS transporter"/>
    <property type="match status" value="1"/>
</dbReference>
<reference evidence="10" key="2">
    <citation type="submission" date="2020-08" db="EMBL/GenBank/DDBJ databases">
        <title>Draft Genome Sequence of Cumin Blight Pathogen Alternaria burnsii.</title>
        <authorList>
            <person name="Feng Z."/>
        </authorList>
    </citation>
    <scope>NUCLEOTIDE SEQUENCE</scope>
    <source>
        <strain evidence="10">CBS107.38</strain>
    </source>
</reference>
<dbReference type="InterPro" id="IPR020846">
    <property type="entry name" value="MFS_dom"/>
</dbReference>
<dbReference type="Proteomes" id="UP000596902">
    <property type="component" value="Unassembled WGS sequence"/>
</dbReference>
<proteinExistence type="inferred from homology"/>
<evidence type="ECO:0000256" key="5">
    <source>
        <dbReference type="ARBA" id="ARBA00022989"/>
    </source>
</evidence>
<evidence type="ECO:0000256" key="3">
    <source>
        <dbReference type="ARBA" id="ARBA00022448"/>
    </source>
</evidence>
<feature type="transmembrane region" description="Helical" evidence="8">
    <location>
        <begin position="209"/>
        <end position="231"/>
    </location>
</feature>
<feature type="region of interest" description="Disordered" evidence="7">
    <location>
        <begin position="23"/>
        <end position="45"/>
    </location>
</feature>
<dbReference type="Pfam" id="PF07690">
    <property type="entry name" value="MFS_1"/>
    <property type="match status" value="1"/>
</dbReference>
<dbReference type="PROSITE" id="PS50850">
    <property type="entry name" value="MFS"/>
    <property type="match status" value="1"/>
</dbReference>
<feature type="transmembrane region" description="Helical" evidence="8">
    <location>
        <begin position="243"/>
        <end position="264"/>
    </location>
</feature>
<evidence type="ECO:0000256" key="1">
    <source>
        <dbReference type="ARBA" id="ARBA00004127"/>
    </source>
</evidence>
<feature type="transmembrane region" description="Helical" evidence="8">
    <location>
        <begin position="364"/>
        <end position="383"/>
    </location>
</feature>
<comment type="caution">
    <text evidence="10">The sequence shown here is derived from an EMBL/GenBank/DDBJ whole genome shotgun (WGS) entry which is preliminary data.</text>
</comment>
<evidence type="ECO:0000313" key="10">
    <source>
        <dbReference type="EMBL" id="KAF7676958.1"/>
    </source>
</evidence>
<feature type="transmembrane region" description="Helical" evidence="8">
    <location>
        <begin position="420"/>
        <end position="442"/>
    </location>
</feature>
<feature type="domain" description="Major facilitator superfamily (MFS) profile" evidence="9">
    <location>
        <begin position="120"/>
        <end position="511"/>
    </location>
</feature>
<feature type="transmembrane region" description="Helical" evidence="8">
    <location>
        <begin position="484"/>
        <end position="503"/>
    </location>
</feature>
<dbReference type="GeneID" id="62203395"/>
<dbReference type="GO" id="GO:0016020">
    <property type="term" value="C:membrane"/>
    <property type="evidence" value="ECO:0007669"/>
    <property type="project" value="TreeGrafter"/>
</dbReference>
<evidence type="ECO:0000256" key="2">
    <source>
        <dbReference type="ARBA" id="ARBA00008335"/>
    </source>
</evidence>
<feature type="transmembrane region" description="Helical" evidence="8">
    <location>
        <begin position="148"/>
        <end position="173"/>
    </location>
</feature>